<name>K6ZQF7_9ALTE</name>
<reference evidence="1 2" key="1">
    <citation type="journal article" date="2013" name="Genome Announc.">
        <title>Complete Genome Sequence of Glaciecola psychrophila Strain 170T.</title>
        <authorList>
            <person name="Yin J."/>
            <person name="Chen J."/>
            <person name="Liu G."/>
            <person name="Yu Y."/>
            <person name="Song L."/>
            <person name="Wang X."/>
            <person name="Qu X."/>
        </authorList>
    </citation>
    <scope>NUCLEOTIDE SEQUENCE [LARGE SCALE GENOMIC DNA]</scope>
    <source>
        <strain evidence="1 2">170</strain>
    </source>
</reference>
<accession>K6ZQF7</accession>
<organism evidence="1 2">
    <name type="scientific">Paraglaciecola psychrophila 170</name>
    <dbReference type="NCBI Taxonomy" id="1129794"/>
    <lineage>
        <taxon>Bacteria</taxon>
        <taxon>Pseudomonadati</taxon>
        <taxon>Pseudomonadota</taxon>
        <taxon>Gammaproteobacteria</taxon>
        <taxon>Alteromonadales</taxon>
        <taxon>Alteromonadaceae</taxon>
        <taxon>Paraglaciecola</taxon>
    </lineage>
</organism>
<dbReference type="EMBL" id="CP003837">
    <property type="protein sequence ID" value="AGH45518.1"/>
    <property type="molecule type" value="Genomic_DNA"/>
</dbReference>
<dbReference type="AlphaFoldDB" id="K6ZQF7"/>
<keyword evidence="2" id="KW-1185">Reference proteome</keyword>
<proteinExistence type="predicted"/>
<protein>
    <submittedName>
        <fullName evidence="1">Uncharacterized protein</fullName>
    </submittedName>
</protein>
<evidence type="ECO:0000313" key="2">
    <source>
        <dbReference type="Proteomes" id="UP000011864"/>
    </source>
</evidence>
<dbReference type="Proteomes" id="UP000011864">
    <property type="component" value="Chromosome"/>
</dbReference>
<dbReference type="KEGG" id="gps:C427_3409"/>
<dbReference type="HOGENOM" id="CLU_3138793_0_0_6"/>
<evidence type="ECO:0000313" key="1">
    <source>
        <dbReference type="EMBL" id="AGH45518.1"/>
    </source>
</evidence>
<dbReference type="PATRIC" id="fig|1129794.4.peg.3388"/>
<sequence length="49" mass="6107">MKLAERELYELMISKISKNLSVIRPDRKFLRQDRRNKTNKYPMNYKRMC</sequence>
<gene>
    <name evidence="1" type="ORF">C427_3409</name>
</gene>